<feature type="domain" description="EamA" evidence="2">
    <location>
        <begin position="157"/>
        <end position="287"/>
    </location>
</feature>
<feature type="transmembrane region" description="Helical" evidence="1">
    <location>
        <begin position="217"/>
        <end position="235"/>
    </location>
</feature>
<dbReference type="SUPFAM" id="SSF103481">
    <property type="entry name" value="Multidrug resistance efflux transporter EmrE"/>
    <property type="match status" value="2"/>
</dbReference>
<evidence type="ECO:0000313" key="3">
    <source>
        <dbReference type="EMBL" id="XBY46522.1"/>
    </source>
</evidence>
<feature type="transmembrane region" description="Helical" evidence="1">
    <location>
        <begin position="187"/>
        <end position="205"/>
    </location>
</feature>
<evidence type="ECO:0000256" key="1">
    <source>
        <dbReference type="SAM" id="Phobius"/>
    </source>
</evidence>
<reference evidence="3" key="1">
    <citation type="submission" date="2024-06" db="EMBL/GenBank/DDBJ databases">
        <title>Methylostella associata gen. nov., sp. nov., a novel Ancalomicrobiaceae-affiliated facultatively methylotrophic bacteria that feed on methanotrophs of the genus Methylococcus.</title>
        <authorList>
            <person name="Saltykova V."/>
            <person name="Danilova O.V."/>
            <person name="Oshkin I.Y."/>
            <person name="Belova S.E."/>
            <person name="Pimenov N.V."/>
            <person name="Dedysh S.N."/>
        </authorList>
    </citation>
    <scope>NUCLEOTIDE SEQUENCE</scope>
    <source>
        <strain evidence="3">S20</strain>
    </source>
</reference>
<dbReference type="GO" id="GO:0016020">
    <property type="term" value="C:membrane"/>
    <property type="evidence" value="ECO:0007669"/>
    <property type="project" value="InterPro"/>
</dbReference>
<dbReference type="InterPro" id="IPR037185">
    <property type="entry name" value="EmrE-like"/>
</dbReference>
<protein>
    <submittedName>
        <fullName evidence="3">DMT family transporter</fullName>
    </submittedName>
</protein>
<proteinExistence type="predicted"/>
<dbReference type="PANTHER" id="PTHR22911">
    <property type="entry name" value="ACYL-MALONYL CONDENSING ENZYME-RELATED"/>
    <property type="match status" value="1"/>
</dbReference>
<dbReference type="AlphaFoldDB" id="A0AAU7XHP9"/>
<keyword evidence="1" id="KW-0812">Transmembrane</keyword>
<dbReference type="EMBL" id="CP158568">
    <property type="protein sequence ID" value="XBY46522.1"/>
    <property type="molecule type" value="Genomic_DNA"/>
</dbReference>
<keyword evidence="1" id="KW-0472">Membrane</keyword>
<dbReference type="Pfam" id="PF00892">
    <property type="entry name" value="EamA"/>
    <property type="match status" value="2"/>
</dbReference>
<dbReference type="RefSeq" id="WP_407051616.1">
    <property type="nucleotide sequence ID" value="NZ_CP158568.1"/>
</dbReference>
<dbReference type="PANTHER" id="PTHR22911:SF137">
    <property type="entry name" value="SOLUTE CARRIER FAMILY 35 MEMBER G2-RELATED"/>
    <property type="match status" value="1"/>
</dbReference>
<sequence length="303" mass="30405">MSALAPAVPMPRLVGPILALSAGVLWSFGSLAVKLAEDADPFQYLVWRSLGLVVALELLSRAQRGPGLLPRLASLDKLGWIGAAGLGLAAVAFIFALKTTTVANAVLFSSTAPLISAAIGRVALGEKIGVAGTIAITLGLSGLAVMTGGDLGGGAIIGNVAGFLSALGFATYAVAVRLAQGRDWTPALSGYGVLTVVVCVAASLMNGRPLVVPPIDIGLAVVHGAVLIGIGTLLFNRASRVVPAVGLTVLAQSETVFAPLWVYLALGETPKATTLIGGGLVLAAILIKALAKPPQPDETAAVG</sequence>
<gene>
    <name evidence="3" type="ORF">ABS361_10110</name>
</gene>
<feature type="transmembrane region" description="Helical" evidence="1">
    <location>
        <begin position="155"/>
        <end position="175"/>
    </location>
</feature>
<feature type="transmembrane region" description="Helical" evidence="1">
    <location>
        <begin position="130"/>
        <end position="149"/>
    </location>
</feature>
<evidence type="ECO:0000259" key="2">
    <source>
        <dbReference type="Pfam" id="PF00892"/>
    </source>
</evidence>
<dbReference type="KEGG" id="mflg:ABS361_10110"/>
<name>A0AAU7XHP9_9HYPH</name>
<feature type="transmembrane region" description="Helical" evidence="1">
    <location>
        <begin position="242"/>
        <end position="266"/>
    </location>
</feature>
<keyword evidence="1" id="KW-1133">Transmembrane helix</keyword>
<feature type="domain" description="EamA" evidence="2">
    <location>
        <begin position="15"/>
        <end position="147"/>
    </location>
</feature>
<dbReference type="InterPro" id="IPR000620">
    <property type="entry name" value="EamA_dom"/>
</dbReference>
<accession>A0AAU7XHP9</accession>
<organism evidence="3">
    <name type="scientific">Methyloraptor flagellatus</name>
    <dbReference type="NCBI Taxonomy" id="3162530"/>
    <lineage>
        <taxon>Bacteria</taxon>
        <taxon>Pseudomonadati</taxon>
        <taxon>Pseudomonadota</taxon>
        <taxon>Alphaproteobacteria</taxon>
        <taxon>Hyphomicrobiales</taxon>
        <taxon>Ancalomicrobiaceae</taxon>
        <taxon>Methyloraptor</taxon>
    </lineage>
</organism>
<feature type="transmembrane region" description="Helical" evidence="1">
    <location>
        <begin position="80"/>
        <end position="97"/>
    </location>
</feature>
<feature type="transmembrane region" description="Helical" evidence="1">
    <location>
        <begin position="272"/>
        <end position="291"/>
    </location>
</feature>